<dbReference type="InterPro" id="IPR004675">
    <property type="entry name" value="AhpD_core"/>
</dbReference>
<evidence type="ECO:0000259" key="1">
    <source>
        <dbReference type="Pfam" id="PF02627"/>
    </source>
</evidence>
<dbReference type="PANTHER" id="PTHR34846">
    <property type="entry name" value="4-CARBOXYMUCONOLACTONE DECARBOXYLASE FAMILY PROTEIN (AFU_ORTHOLOGUE AFUA_6G11590)"/>
    <property type="match status" value="1"/>
</dbReference>
<dbReference type="SUPFAM" id="SSF69118">
    <property type="entry name" value="AhpD-like"/>
    <property type="match status" value="1"/>
</dbReference>
<organism evidence="2 3">
    <name type="scientific">Jiangella aurantiaca</name>
    <dbReference type="NCBI Taxonomy" id="2530373"/>
    <lineage>
        <taxon>Bacteria</taxon>
        <taxon>Bacillati</taxon>
        <taxon>Actinomycetota</taxon>
        <taxon>Actinomycetes</taxon>
        <taxon>Jiangellales</taxon>
        <taxon>Jiangellaceae</taxon>
        <taxon>Jiangella</taxon>
    </lineage>
</organism>
<dbReference type="PANTHER" id="PTHR34846:SF5">
    <property type="entry name" value="CARBOXYMUCONOLACTONE DECARBOXYLASE-LIKE DOMAIN-CONTAINING PROTEIN"/>
    <property type="match status" value="1"/>
</dbReference>
<dbReference type="AlphaFoldDB" id="A0A4R5AEZ2"/>
<gene>
    <name evidence="2" type="ORF">E1262_15900</name>
</gene>
<feature type="domain" description="Carboxymuconolactone decarboxylase-like" evidence="1">
    <location>
        <begin position="12"/>
        <end position="92"/>
    </location>
</feature>
<keyword evidence="3" id="KW-1185">Reference proteome</keyword>
<dbReference type="Gene3D" id="1.20.1290.10">
    <property type="entry name" value="AhpD-like"/>
    <property type="match status" value="1"/>
</dbReference>
<dbReference type="NCBIfam" id="TIGR00778">
    <property type="entry name" value="ahpD_dom"/>
    <property type="match status" value="1"/>
</dbReference>
<comment type="caution">
    <text evidence="2">The sequence shown here is derived from an EMBL/GenBank/DDBJ whole genome shotgun (WGS) entry which is preliminary data.</text>
</comment>
<protein>
    <submittedName>
        <fullName evidence="2">Carboxymuconolactone decarboxylase family protein</fullName>
    </submittedName>
</protein>
<reference evidence="2 3" key="1">
    <citation type="submission" date="2019-02" db="EMBL/GenBank/DDBJ databases">
        <title>Draft genome sequences of novel Actinobacteria.</title>
        <authorList>
            <person name="Sahin N."/>
            <person name="Ay H."/>
            <person name="Saygin H."/>
        </authorList>
    </citation>
    <scope>NUCLEOTIDE SEQUENCE [LARGE SCALE GENOMIC DNA]</scope>
    <source>
        <strain evidence="2 3">8K307</strain>
    </source>
</reference>
<dbReference type="Proteomes" id="UP000295217">
    <property type="component" value="Unassembled WGS sequence"/>
</dbReference>
<dbReference type="EMBL" id="SMLB01000020">
    <property type="protein sequence ID" value="TDD68502.1"/>
    <property type="molecule type" value="Genomic_DNA"/>
</dbReference>
<evidence type="ECO:0000313" key="2">
    <source>
        <dbReference type="EMBL" id="TDD68502.1"/>
    </source>
</evidence>
<dbReference type="Pfam" id="PF02627">
    <property type="entry name" value="CMD"/>
    <property type="match status" value="1"/>
</dbReference>
<dbReference type="OrthoDB" id="331146at2"/>
<dbReference type="InterPro" id="IPR029032">
    <property type="entry name" value="AhpD-like"/>
</dbReference>
<dbReference type="InterPro" id="IPR003779">
    <property type="entry name" value="CMD-like"/>
</dbReference>
<name>A0A4R5AEZ2_9ACTN</name>
<sequence>MTRRLNVPATTPEGYRAVYGLSEYIKANVDHTLMRLIELRASIINGCSFCVDMHSRDALADGEDSRRLFAVGAWEDAPFFDERERAALALTDAVTRLADDGGVPDDVWDAAEKHFTERELADVLLTIATINVWNRINVPTRTPAPATV</sequence>
<accession>A0A4R5AEZ2</accession>
<proteinExistence type="predicted"/>
<dbReference type="GO" id="GO:0051920">
    <property type="term" value="F:peroxiredoxin activity"/>
    <property type="evidence" value="ECO:0007669"/>
    <property type="project" value="InterPro"/>
</dbReference>
<dbReference type="RefSeq" id="WP_132104117.1">
    <property type="nucleotide sequence ID" value="NZ_SMLB01000020.1"/>
</dbReference>
<evidence type="ECO:0000313" key="3">
    <source>
        <dbReference type="Proteomes" id="UP000295217"/>
    </source>
</evidence>